<dbReference type="PANTHER" id="PTHR46564">
    <property type="entry name" value="TRANSPOSASE"/>
    <property type="match status" value="1"/>
</dbReference>
<dbReference type="PANTHER" id="PTHR46564:SF1">
    <property type="entry name" value="TRANSPOSASE"/>
    <property type="match status" value="1"/>
</dbReference>
<dbReference type="SUPFAM" id="SSF53098">
    <property type="entry name" value="Ribonuclease H-like"/>
    <property type="match status" value="1"/>
</dbReference>
<dbReference type="AlphaFoldDB" id="A0A1V6WX33"/>
<dbReference type="EMBL" id="MOOB01000171">
    <property type="protein sequence ID" value="OQE67447.1"/>
    <property type="molecule type" value="Genomic_DNA"/>
</dbReference>
<dbReference type="Pfam" id="PF13358">
    <property type="entry name" value="DDE_3"/>
    <property type="match status" value="1"/>
</dbReference>
<organism evidence="2 3">
    <name type="scientific">Penicillium nalgiovense</name>
    <dbReference type="NCBI Taxonomy" id="60175"/>
    <lineage>
        <taxon>Eukaryota</taxon>
        <taxon>Fungi</taxon>
        <taxon>Dikarya</taxon>
        <taxon>Ascomycota</taxon>
        <taxon>Pezizomycotina</taxon>
        <taxon>Eurotiomycetes</taxon>
        <taxon>Eurotiomycetidae</taxon>
        <taxon>Eurotiales</taxon>
        <taxon>Aspergillaceae</taxon>
        <taxon>Penicillium</taxon>
    </lineage>
</organism>
<dbReference type="InterPro" id="IPR036397">
    <property type="entry name" value="RNaseH_sf"/>
</dbReference>
<comment type="caution">
    <text evidence="2">The sequence shown here is derived from an EMBL/GenBank/DDBJ whole genome shotgun (WGS) entry which is preliminary data.</text>
</comment>
<dbReference type="Proteomes" id="UP000191691">
    <property type="component" value="Unassembled WGS sequence"/>
</dbReference>
<name>A0A1V6WX33_PENNA</name>
<evidence type="ECO:0000313" key="3">
    <source>
        <dbReference type="Proteomes" id="UP000191691"/>
    </source>
</evidence>
<dbReference type="GO" id="GO:0003676">
    <property type="term" value="F:nucleic acid binding"/>
    <property type="evidence" value="ECO:0007669"/>
    <property type="project" value="InterPro"/>
</dbReference>
<feature type="domain" description="Tc1-like transposase DDE" evidence="1">
    <location>
        <begin position="109"/>
        <end position="230"/>
    </location>
</feature>
<reference evidence="3" key="1">
    <citation type="journal article" date="2017" name="Nat. Microbiol.">
        <title>Global analysis of biosynthetic gene clusters reveals vast potential of secondary metabolite production in Penicillium species.</title>
        <authorList>
            <person name="Nielsen J.C."/>
            <person name="Grijseels S."/>
            <person name="Prigent S."/>
            <person name="Ji B."/>
            <person name="Dainat J."/>
            <person name="Nielsen K.F."/>
            <person name="Frisvad J.C."/>
            <person name="Workman M."/>
            <person name="Nielsen J."/>
        </authorList>
    </citation>
    <scope>NUCLEOTIDE SEQUENCE [LARGE SCALE GENOMIC DNA]</scope>
    <source>
        <strain evidence="3">IBT 13039</strain>
    </source>
</reference>
<evidence type="ECO:0000313" key="2">
    <source>
        <dbReference type="EMBL" id="OQE67447.1"/>
    </source>
</evidence>
<proteinExistence type="predicted"/>
<sequence>MAPRLPLSKLEMIRNMILSKSLTASQMAKAAECSKRSIINISNNLRRFGNVRAPPTRVGRRRTVTPPMIEALCDHLLEKPGLYVDEMAIFLWDEFRVQVTNSASNGLLLRRTGWSPLGTAPLQVANFHRDQRYQILPAYCQDGILISRVFQGSTDAAVFEDFIDQLLRHCGRWPEPKSVLVMENASFHHSDRIEEMCIEAGVKLVYLPPYSPDLNPIEEFFSELKAYIRRNWVQYEEDPEQGFQTFLERCIEIVGSRKQSALGHFRHSGVVIDTNA</sequence>
<evidence type="ECO:0000259" key="1">
    <source>
        <dbReference type="Pfam" id="PF13358"/>
    </source>
</evidence>
<gene>
    <name evidence="2" type="ORF">PENNAL_c0171G09942</name>
</gene>
<dbReference type="Gene3D" id="3.30.420.10">
    <property type="entry name" value="Ribonuclease H-like superfamily/Ribonuclease H"/>
    <property type="match status" value="1"/>
</dbReference>
<protein>
    <recommendedName>
        <fullName evidence="1">Tc1-like transposase DDE domain-containing protein</fullName>
    </recommendedName>
</protein>
<keyword evidence="3" id="KW-1185">Reference proteome</keyword>
<dbReference type="InterPro" id="IPR009057">
    <property type="entry name" value="Homeodomain-like_sf"/>
</dbReference>
<accession>A0A1V6WX33</accession>
<dbReference type="InterPro" id="IPR012337">
    <property type="entry name" value="RNaseH-like_sf"/>
</dbReference>
<dbReference type="STRING" id="60175.A0A1V6WX33"/>
<dbReference type="SUPFAM" id="SSF46689">
    <property type="entry name" value="Homeodomain-like"/>
    <property type="match status" value="1"/>
</dbReference>
<dbReference type="InterPro" id="IPR038717">
    <property type="entry name" value="Tc1-like_DDE_dom"/>
</dbReference>